<comment type="caution">
    <text evidence="1">The sequence shown here is derived from an EMBL/GenBank/DDBJ whole genome shotgun (WGS) entry which is preliminary data.</text>
</comment>
<organism evidence="1 2">
    <name type="scientific">Calicophoron daubneyi</name>
    <name type="common">Rumen fluke</name>
    <name type="synonym">Paramphistomum daubneyi</name>
    <dbReference type="NCBI Taxonomy" id="300641"/>
    <lineage>
        <taxon>Eukaryota</taxon>
        <taxon>Metazoa</taxon>
        <taxon>Spiralia</taxon>
        <taxon>Lophotrochozoa</taxon>
        <taxon>Platyhelminthes</taxon>
        <taxon>Trematoda</taxon>
        <taxon>Digenea</taxon>
        <taxon>Plagiorchiida</taxon>
        <taxon>Pronocephalata</taxon>
        <taxon>Paramphistomoidea</taxon>
        <taxon>Paramphistomidae</taxon>
        <taxon>Calicophoron</taxon>
    </lineage>
</organism>
<sequence>MSYLDWMRTSDKEIVAKTEHLRHHSLVAGKEMDSFKICLFFISVALLSLHTAVNATEYTIPEAVFPDQGFSLDGSTMAGSVFKYTNSRNCKIYFDFKFHTPLSSQATVTFKTGDDKDKVFNNDTVVTSTAASAQFSLTGSWSKTDKGEVRYLTMNGTSAACEKTHVSDWNATNLDVWGLLGIQESVSTTLQIWTSDNCRVRVTSVGAFGTLPDKCSTELNFVSAVTGNQTISADQPGNQVISVGNHADFKLKTDCSSGVISIYFQEDCSQVPTDQTTESTTSEQTPSTTTDFAMFPTPLGLLTTCATLILTLCVE</sequence>
<dbReference type="Proteomes" id="UP001497525">
    <property type="component" value="Unassembled WGS sequence"/>
</dbReference>
<protein>
    <submittedName>
        <fullName evidence="1">Uncharacterized protein</fullName>
    </submittedName>
</protein>
<reference evidence="1" key="1">
    <citation type="submission" date="2024-06" db="EMBL/GenBank/DDBJ databases">
        <authorList>
            <person name="Liu X."/>
            <person name="Lenzi L."/>
            <person name="Haldenby T S."/>
            <person name="Uol C."/>
        </authorList>
    </citation>
    <scope>NUCLEOTIDE SEQUENCE</scope>
</reference>
<dbReference type="AlphaFoldDB" id="A0AAV2TWI1"/>
<proteinExistence type="predicted"/>
<dbReference type="EMBL" id="CAXLJL010000822">
    <property type="protein sequence ID" value="CAL5141207.1"/>
    <property type="molecule type" value="Genomic_DNA"/>
</dbReference>
<accession>A0AAV2TWI1</accession>
<gene>
    <name evidence="1" type="ORF">CDAUBV1_LOCUS16468</name>
</gene>
<name>A0AAV2TWI1_CALDB</name>
<evidence type="ECO:0000313" key="2">
    <source>
        <dbReference type="Proteomes" id="UP001497525"/>
    </source>
</evidence>
<evidence type="ECO:0000313" key="1">
    <source>
        <dbReference type="EMBL" id="CAL5141207.1"/>
    </source>
</evidence>